<keyword evidence="1" id="KW-0472">Membrane</keyword>
<comment type="caution">
    <text evidence="2">The sequence shown here is derived from an EMBL/GenBank/DDBJ whole genome shotgun (WGS) entry which is preliminary data.</text>
</comment>
<feature type="transmembrane region" description="Helical" evidence="1">
    <location>
        <begin position="94"/>
        <end position="114"/>
    </location>
</feature>
<feature type="transmembrane region" description="Helical" evidence="1">
    <location>
        <begin position="7"/>
        <end position="24"/>
    </location>
</feature>
<evidence type="ECO:0000256" key="1">
    <source>
        <dbReference type="SAM" id="Phobius"/>
    </source>
</evidence>
<protein>
    <submittedName>
        <fullName evidence="2">Uncharacterized protein</fullName>
    </submittedName>
</protein>
<feature type="transmembrane region" description="Helical" evidence="1">
    <location>
        <begin position="142"/>
        <end position="164"/>
    </location>
</feature>
<reference evidence="2" key="1">
    <citation type="submission" date="2020-10" db="EMBL/GenBank/DDBJ databases">
        <authorList>
            <person name="Gilroy R."/>
        </authorList>
    </citation>
    <scope>NUCLEOTIDE SEQUENCE</scope>
    <source>
        <strain evidence="2">CHK165-10780</strain>
    </source>
</reference>
<dbReference type="Proteomes" id="UP000886725">
    <property type="component" value="Unassembled WGS sequence"/>
</dbReference>
<gene>
    <name evidence="2" type="ORF">IAC85_03640</name>
</gene>
<name>A0A9D0YZ08_9FIRM</name>
<evidence type="ECO:0000313" key="3">
    <source>
        <dbReference type="Proteomes" id="UP000886725"/>
    </source>
</evidence>
<keyword evidence="1" id="KW-1133">Transmembrane helix</keyword>
<accession>A0A9D0YZ08</accession>
<evidence type="ECO:0000313" key="2">
    <source>
        <dbReference type="EMBL" id="HIQ64811.1"/>
    </source>
</evidence>
<dbReference type="EMBL" id="DVFU01000069">
    <property type="protein sequence ID" value="HIQ64811.1"/>
    <property type="molecule type" value="Genomic_DNA"/>
</dbReference>
<feature type="transmembrane region" description="Helical" evidence="1">
    <location>
        <begin position="220"/>
        <end position="253"/>
    </location>
</feature>
<proteinExistence type="predicted"/>
<feature type="transmembrane region" description="Helical" evidence="1">
    <location>
        <begin position="184"/>
        <end position="208"/>
    </location>
</feature>
<reference evidence="2" key="2">
    <citation type="journal article" date="2021" name="PeerJ">
        <title>Extensive microbial diversity within the chicken gut microbiome revealed by metagenomics and culture.</title>
        <authorList>
            <person name="Gilroy R."/>
            <person name="Ravi A."/>
            <person name="Getino M."/>
            <person name="Pursley I."/>
            <person name="Horton D.L."/>
            <person name="Alikhan N.F."/>
            <person name="Baker D."/>
            <person name="Gharbi K."/>
            <person name="Hall N."/>
            <person name="Watson M."/>
            <person name="Adriaenssens E.M."/>
            <person name="Foster-Nyarko E."/>
            <person name="Jarju S."/>
            <person name="Secka A."/>
            <person name="Antonio M."/>
            <person name="Oren A."/>
            <person name="Chaudhuri R.R."/>
            <person name="La Ragione R."/>
            <person name="Hildebrand F."/>
            <person name="Pallen M.J."/>
        </authorList>
    </citation>
    <scope>NUCLEOTIDE SEQUENCE</scope>
    <source>
        <strain evidence="2">CHK165-10780</strain>
    </source>
</reference>
<keyword evidence="1" id="KW-0812">Transmembrane</keyword>
<sequence length="314" mass="37646">MYFKKNKYFIIAFVLMLLIIFVAFKNFHQEYFGYVRTYNLIKENCYEGKDLDYFLCERYDTPEKLEEYLTTNDPTEIYESFDVRYVVSLLRFEFLFSLPLLFPLLIAILVIVTIHKEYSSGMFKNMLMRMNYKKYVRRYQTIAFKAALIPFISWIIIFLIALIYTDFNFGMQFHEFFSETYYNFLYNHTLLYAVGFLFVIFCVNYFYANIALFFVRRNKNMFVAIIQTFITAILFALVMYLLFAFGLSIPFGLTELVPYFNFISYCDGYYETLPILIGVMIISFIISLISTLIIKKVYSKKEKLILDYETKVEK</sequence>
<organism evidence="2 3">
    <name type="scientific">Candidatus Faecenecus gallistercoris</name>
    <dbReference type="NCBI Taxonomy" id="2840793"/>
    <lineage>
        <taxon>Bacteria</taxon>
        <taxon>Bacillati</taxon>
        <taxon>Bacillota</taxon>
        <taxon>Bacillota incertae sedis</taxon>
        <taxon>Candidatus Faecenecus</taxon>
    </lineage>
</organism>
<dbReference type="AlphaFoldDB" id="A0A9D0YZ08"/>
<feature type="transmembrane region" description="Helical" evidence="1">
    <location>
        <begin position="273"/>
        <end position="294"/>
    </location>
</feature>